<dbReference type="Proteomes" id="UP000887540">
    <property type="component" value="Unplaced"/>
</dbReference>
<feature type="chain" id="PRO_5037656058" evidence="1">
    <location>
        <begin position="22"/>
        <end position="164"/>
    </location>
</feature>
<dbReference type="Gene3D" id="3.10.100.10">
    <property type="entry name" value="Mannose-Binding Protein A, subunit A"/>
    <property type="match status" value="1"/>
</dbReference>
<dbReference type="PROSITE" id="PS50041">
    <property type="entry name" value="C_TYPE_LECTIN_2"/>
    <property type="match status" value="1"/>
</dbReference>
<evidence type="ECO:0000313" key="3">
    <source>
        <dbReference type="Proteomes" id="UP000887540"/>
    </source>
</evidence>
<dbReference type="WBParaSite" id="ACRNAN_scaffold9796.g21041.t1">
    <property type="protein sequence ID" value="ACRNAN_scaffold9796.g21041.t1"/>
    <property type="gene ID" value="ACRNAN_scaffold9796.g21041"/>
</dbReference>
<reference evidence="4" key="1">
    <citation type="submission" date="2022-11" db="UniProtKB">
        <authorList>
            <consortium name="WormBaseParasite"/>
        </authorList>
    </citation>
    <scope>IDENTIFICATION</scope>
</reference>
<accession>A0A914ENK8</accession>
<dbReference type="InterPro" id="IPR016187">
    <property type="entry name" value="CTDL_fold"/>
</dbReference>
<dbReference type="Pfam" id="PF00059">
    <property type="entry name" value="Lectin_C"/>
    <property type="match status" value="1"/>
</dbReference>
<dbReference type="InterPro" id="IPR016186">
    <property type="entry name" value="C-type_lectin-like/link_sf"/>
</dbReference>
<dbReference type="SMART" id="SM00034">
    <property type="entry name" value="CLECT"/>
    <property type="match status" value="1"/>
</dbReference>
<keyword evidence="3" id="KW-1185">Reference proteome</keyword>
<dbReference type="SUPFAM" id="SSF56436">
    <property type="entry name" value="C-type lectin-like"/>
    <property type="match status" value="1"/>
</dbReference>
<evidence type="ECO:0000256" key="1">
    <source>
        <dbReference type="SAM" id="SignalP"/>
    </source>
</evidence>
<dbReference type="InterPro" id="IPR001304">
    <property type="entry name" value="C-type_lectin-like"/>
</dbReference>
<organism evidence="3 4">
    <name type="scientific">Acrobeloides nanus</name>
    <dbReference type="NCBI Taxonomy" id="290746"/>
    <lineage>
        <taxon>Eukaryota</taxon>
        <taxon>Metazoa</taxon>
        <taxon>Ecdysozoa</taxon>
        <taxon>Nematoda</taxon>
        <taxon>Chromadorea</taxon>
        <taxon>Rhabditida</taxon>
        <taxon>Tylenchina</taxon>
        <taxon>Cephalobomorpha</taxon>
        <taxon>Cephaloboidea</taxon>
        <taxon>Cephalobidae</taxon>
        <taxon>Acrobeloides</taxon>
    </lineage>
</organism>
<dbReference type="CDD" id="cd00037">
    <property type="entry name" value="CLECT"/>
    <property type="match status" value="1"/>
</dbReference>
<dbReference type="AlphaFoldDB" id="A0A914ENK8"/>
<name>A0A914ENK8_9BILA</name>
<evidence type="ECO:0000313" key="4">
    <source>
        <dbReference type="WBParaSite" id="ACRNAN_scaffold9796.g21041.t1"/>
    </source>
</evidence>
<protein>
    <submittedName>
        <fullName evidence="4">C-type lectin domain-containing protein</fullName>
    </submittedName>
</protein>
<feature type="domain" description="C-type lectin" evidence="2">
    <location>
        <begin position="31"/>
        <end position="158"/>
    </location>
</feature>
<dbReference type="PANTHER" id="PTHR22803">
    <property type="entry name" value="MANNOSE, PHOSPHOLIPASE, LECTIN RECEPTOR RELATED"/>
    <property type="match status" value="1"/>
</dbReference>
<proteinExistence type="predicted"/>
<feature type="signal peptide" evidence="1">
    <location>
        <begin position="1"/>
        <end position="21"/>
    </location>
</feature>
<dbReference type="InterPro" id="IPR050111">
    <property type="entry name" value="C-type_lectin/snaclec_domain"/>
</dbReference>
<sequence length="164" mass="18162">MSYIFGTLSLVLAIFASLVVAKCPSGTFQGIQGDCFSFNNTKTNWLYALDFCSFHQGTLTSIDSALENAKITNELKSLTNNVPQKVWLGGYVGYDCDPQTVNCHNQWVWVDDADFYYDNWDVNGNSGDMQYGLFTAIDTVGGTWFAVNGTIELAFICKYPPGLI</sequence>
<evidence type="ECO:0000259" key="2">
    <source>
        <dbReference type="PROSITE" id="PS50041"/>
    </source>
</evidence>
<keyword evidence="1" id="KW-0732">Signal</keyword>